<name>A0ABN8R3T0_9CNID</name>
<feature type="compositionally biased region" description="Basic and acidic residues" evidence="2">
    <location>
        <begin position="1565"/>
        <end position="1578"/>
    </location>
</feature>
<feature type="coiled-coil region" evidence="1">
    <location>
        <begin position="79"/>
        <end position="175"/>
    </location>
</feature>
<evidence type="ECO:0008006" key="5">
    <source>
        <dbReference type="Google" id="ProtNLM"/>
    </source>
</evidence>
<feature type="region of interest" description="Disordered" evidence="2">
    <location>
        <begin position="1565"/>
        <end position="1689"/>
    </location>
</feature>
<reference evidence="3 4" key="1">
    <citation type="submission" date="2022-05" db="EMBL/GenBank/DDBJ databases">
        <authorList>
            <consortium name="Genoscope - CEA"/>
            <person name="William W."/>
        </authorList>
    </citation>
    <scope>NUCLEOTIDE SEQUENCE [LARGE SCALE GENOMIC DNA]</scope>
</reference>
<feature type="compositionally biased region" description="Basic and acidic residues" evidence="2">
    <location>
        <begin position="1645"/>
        <end position="1666"/>
    </location>
</feature>
<feature type="compositionally biased region" description="Basic and acidic residues" evidence="2">
    <location>
        <begin position="1332"/>
        <end position="1357"/>
    </location>
</feature>
<feature type="compositionally biased region" description="Polar residues" evidence="2">
    <location>
        <begin position="1271"/>
        <end position="1282"/>
    </location>
</feature>
<evidence type="ECO:0000313" key="3">
    <source>
        <dbReference type="EMBL" id="CAH3174002.1"/>
    </source>
</evidence>
<feature type="compositionally biased region" description="Basic and acidic residues" evidence="2">
    <location>
        <begin position="1590"/>
        <end position="1615"/>
    </location>
</feature>
<accession>A0ABN8R3T0</accession>
<feature type="region of interest" description="Disordered" evidence="2">
    <location>
        <begin position="1392"/>
        <end position="1459"/>
    </location>
</feature>
<dbReference type="EMBL" id="CALNXK010000186">
    <property type="protein sequence ID" value="CAH3174002.1"/>
    <property type="molecule type" value="Genomic_DNA"/>
</dbReference>
<evidence type="ECO:0000313" key="4">
    <source>
        <dbReference type="Proteomes" id="UP001159405"/>
    </source>
</evidence>
<gene>
    <name evidence="3" type="ORF">PLOB_00014508</name>
</gene>
<feature type="region of interest" description="Disordered" evidence="2">
    <location>
        <begin position="1029"/>
        <end position="1049"/>
    </location>
</feature>
<feature type="region of interest" description="Disordered" evidence="2">
    <location>
        <begin position="40"/>
        <end position="70"/>
    </location>
</feature>
<feature type="region of interest" description="Disordered" evidence="2">
    <location>
        <begin position="438"/>
        <end position="460"/>
    </location>
</feature>
<feature type="coiled-coil region" evidence="1">
    <location>
        <begin position="633"/>
        <end position="669"/>
    </location>
</feature>
<comment type="caution">
    <text evidence="3">The sequence shown here is derived from an EMBL/GenBank/DDBJ whole genome shotgun (WGS) entry which is preliminary data.</text>
</comment>
<feature type="compositionally biased region" description="Basic and acidic residues" evidence="2">
    <location>
        <begin position="1038"/>
        <end position="1049"/>
    </location>
</feature>
<feature type="compositionally biased region" description="Acidic residues" evidence="2">
    <location>
        <begin position="50"/>
        <end position="63"/>
    </location>
</feature>
<feature type="region of interest" description="Disordered" evidence="2">
    <location>
        <begin position="1332"/>
        <end position="1369"/>
    </location>
</feature>
<proteinExistence type="predicted"/>
<organism evidence="3 4">
    <name type="scientific">Porites lobata</name>
    <dbReference type="NCBI Taxonomy" id="104759"/>
    <lineage>
        <taxon>Eukaryota</taxon>
        <taxon>Metazoa</taxon>
        <taxon>Cnidaria</taxon>
        <taxon>Anthozoa</taxon>
        <taxon>Hexacorallia</taxon>
        <taxon>Scleractinia</taxon>
        <taxon>Fungiina</taxon>
        <taxon>Poritidae</taxon>
        <taxon>Porites</taxon>
    </lineage>
</organism>
<feature type="coiled-coil region" evidence="1">
    <location>
        <begin position="869"/>
        <end position="896"/>
    </location>
</feature>
<keyword evidence="4" id="KW-1185">Reference proteome</keyword>
<feature type="compositionally biased region" description="Acidic residues" evidence="2">
    <location>
        <begin position="1283"/>
        <end position="1292"/>
    </location>
</feature>
<feature type="region of interest" description="Disordered" evidence="2">
    <location>
        <begin position="1265"/>
        <end position="1292"/>
    </location>
</feature>
<evidence type="ECO:0000256" key="2">
    <source>
        <dbReference type="SAM" id="MobiDB-lite"/>
    </source>
</evidence>
<keyword evidence="1" id="KW-0175">Coiled coil</keyword>
<protein>
    <recommendedName>
        <fullName evidence="5">Trichohyalin</fullName>
    </recommendedName>
</protein>
<feature type="compositionally biased region" description="Basic and acidic residues" evidence="2">
    <location>
        <begin position="1392"/>
        <end position="1450"/>
    </location>
</feature>
<evidence type="ECO:0000256" key="1">
    <source>
        <dbReference type="SAM" id="Coils"/>
    </source>
</evidence>
<feature type="coiled-coil region" evidence="1">
    <location>
        <begin position="776"/>
        <end position="804"/>
    </location>
</feature>
<sequence>MDELQRLLGEGFEMDANLRKLMGENKARYEEKLKERLARRRDRLAQGLPPDDEDEEDLEDGEGQGEQVTDVKAILDDLDKRYEDEKDALMRRLQGQDEQFMSERQRQAELARLKREKLKAKQEDKFTTAALVLGLAEKQKAAVQERLRQDRLRQEQLARERLAQLRSRRKAKEEETEDKLVTDGDVGVLQEAVMKALEHKHQDERQALLDVLQQDQPELTEAASTLTQQQRESRLQQISSKINSLDPGDKEARRNLLVEAAVFKIVNRQKYLETSQDEVVEKDDVIVSLLADLQQEQDQESEKLVNDLQDKDKTELVQLQENLFQSRKEGLHENVATVVTQAELWGTANERDLSQALQYKYEALKDRLLRDALIQQVGVTEWAALSDNDRFIKLAQMKLKVQELQGEGKQDELQQILGDSMAINLISLMGENRVQQKQRQLERERKREELKEQGLPDEEIAKLEAEEDVQAEKAAQEASTGNALQDLENRLATEKEALISDIRGADVKFESEQQRHAELARMRREERQALQESGFQSSALVLGMVQARQIHLDTISKQDQDRQKQLAQQRLVTWQQKDQSELSKVKEQLNTLETQGNPAPVSSASIGALQEAVLKEMELKHLCEMLFMERLISEEKESDLRKATRELTKEQQQERLFELKELRKQWRESGPEEMSETVDEQEVILREGVGLKLELTREELSQKATEEGRELGPNDNAVSLIAALQYSQEQEAEYLLRDLATKNPMTLKQLQSVHTMACQERWYDNLAACVLGLKRKTAATSSKESAEQELVEALEQKYDALKDKLLTEALMKQMGAAEWAALSERERQAKLLKLKLQERKLRQEGKIDEASRLLGEGMKHDSALRALMGESKAQQKQRLQERLEKLRKLKKEGGEVNEQEMSALEQVEAEGIEAVDAEVLNHLIEETVTDAEEVTTNTLLNDLQSQFEEEKEALLRALREQDAKFNSEKKRQLELAKMRREQRRLKQEDNFDTAAILLGMAKQEQAAKKANYEKDRARQEQLARDRIAAMKARRAAKKEKTEEEAQRELEDKLLKEQAEDSEADKRNALDMEQGGLALLQEAILSEVERKHASEQESLTDLLAKAEADQQSLSAARYLSEQERKTRLEEIAEDRKAWRMDAVRDAMQVVPDDLQTEEEKKRNASRIAESRSQHMKFLMDAVVLQIENKRVELLTQGVDEDKLGEEISVALMADLQEKQMTETNAMNNVLGDKDETVLSRVKTDQRMARREGWMDNLAAALMGSRPMRKRSTTMTRSPMSNLTEGDEEEARLEEEQEAKLAELEAEMEKEKESRKLAGASEEEIQKALELLQRQHDAKRKAMADAVERQRQLTRQRLEARRRKREEQQYEEDMAASIVTMAEKQFALIREKTMLKRAGAKDTLNERLARRREERERKKAQEEEERRRKEEEEEAKKKAEDEAKKKADETKPAQDWALPGGFAMKREKTVIDVDVSEEKQREIVQSLFRERTNVGMKFERERTRQEEMIRARKEKKKTKIEQKQEVVASILGLGERQKTFVEQQKKEERERQITMVRERIARVRYERTMTMREPKDEKAQGFESLLTEEEKEGLSEEEKMKRIAAKMEERFKSETRRVSTVALAPPGQSLSTSSAEASDEDAAQVERSSHVLDEKSREKKLKERMASRKRERRKSVSPRPEEDDGATGGGD</sequence>
<feature type="compositionally biased region" description="Basic and acidic residues" evidence="2">
    <location>
        <begin position="439"/>
        <end position="460"/>
    </location>
</feature>
<dbReference type="Proteomes" id="UP001159405">
    <property type="component" value="Unassembled WGS sequence"/>
</dbReference>